<feature type="region of interest" description="Disordered" evidence="10">
    <location>
        <begin position="247"/>
        <end position="332"/>
    </location>
</feature>
<evidence type="ECO:0000256" key="6">
    <source>
        <dbReference type="ARBA" id="ARBA00023163"/>
    </source>
</evidence>
<proteinExistence type="predicted"/>
<dbReference type="PANTHER" id="PTHR31992:SF285">
    <property type="entry name" value="DOF ZINC FINGER PROTEIN DOF4.6"/>
    <property type="match status" value="1"/>
</dbReference>
<organism evidence="12 13">
    <name type="scientific">Saponaria officinalis</name>
    <name type="common">Common soapwort</name>
    <name type="synonym">Lychnis saponaria</name>
    <dbReference type="NCBI Taxonomy" id="3572"/>
    <lineage>
        <taxon>Eukaryota</taxon>
        <taxon>Viridiplantae</taxon>
        <taxon>Streptophyta</taxon>
        <taxon>Embryophyta</taxon>
        <taxon>Tracheophyta</taxon>
        <taxon>Spermatophyta</taxon>
        <taxon>Magnoliopsida</taxon>
        <taxon>eudicotyledons</taxon>
        <taxon>Gunneridae</taxon>
        <taxon>Pentapetalae</taxon>
        <taxon>Caryophyllales</taxon>
        <taxon>Caryophyllaceae</taxon>
        <taxon>Caryophylleae</taxon>
        <taxon>Saponaria</taxon>
    </lineage>
</organism>
<evidence type="ECO:0000256" key="2">
    <source>
        <dbReference type="ARBA" id="ARBA00022771"/>
    </source>
</evidence>
<dbReference type="InterPro" id="IPR003851">
    <property type="entry name" value="Znf_Dof"/>
</dbReference>
<sequence length="332" mass="36381">MDTAQWPQEVMVKQMEDKISKTCSSSVVTAATSSSNNNKLPSTSLERKIRPQKDEAVNCPRCNSTNTKFCYYNNYSLTQPRYFCKTCKRYWTEGGSLRNIPVGGGSRKNKRSSSSSTCTSSSPPASKRMSSHDLVAASQSHHLISNPNHHHQQSHHDLNLGFPPTQLHHDFTTLSQFIQLPTTPNPNNTSASVDQHLSALELLNGLTSPRGLTPFIPMSVPDPHDNGGYSSGYPSLQEFKPSLNFSLDGFGNNNNNNNNDNNDNGFGSLQNGGGRHLFPFEDLKQTTTATTTTNDAGDQTNNNENEEESRDEQGDSTTNGFWSGMLGAGGSW</sequence>
<comment type="subcellular location">
    <subcellularLocation>
        <location evidence="8 9">Nucleus</location>
    </subcellularLocation>
</comment>
<reference evidence="12" key="1">
    <citation type="submission" date="2024-03" db="EMBL/GenBank/DDBJ databases">
        <title>WGS assembly of Saponaria officinalis var. Norfolk2.</title>
        <authorList>
            <person name="Jenkins J."/>
            <person name="Shu S."/>
            <person name="Grimwood J."/>
            <person name="Barry K."/>
            <person name="Goodstein D."/>
            <person name="Schmutz J."/>
            <person name="Leebens-Mack J."/>
            <person name="Osbourn A."/>
        </authorList>
    </citation>
    <scope>NUCLEOTIDE SEQUENCE [LARGE SCALE GENOMIC DNA]</scope>
    <source>
        <strain evidence="12">JIC</strain>
    </source>
</reference>
<evidence type="ECO:0000256" key="9">
    <source>
        <dbReference type="RuleBase" id="RU369094"/>
    </source>
</evidence>
<feature type="region of interest" description="Disordered" evidence="10">
    <location>
        <begin position="98"/>
        <end position="135"/>
    </location>
</feature>
<feature type="compositionally biased region" description="Low complexity" evidence="10">
    <location>
        <begin position="247"/>
        <end position="269"/>
    </location>
</feature>
<dbReference type="GO" id="GO:0008270">
    <property type="term" value="F:zinc ion binding"/>
    <property type="evidence" value="ECO:0007669"/>
    <property type="project" value="UniProtKB-KW"/>
</dbReference>
<keyword evidence="2 8" id="KW-0863">Zinc-finger</keyword>
<dbReference type="Pfam" id="PF02701">
    <property type="entry name" value="Zn_ribbon_Dof"/>
    <property type="match status" value="1"/>
</dbReference>
<accession>A0AAW1KEU8</accession>
<dbReference type="PROSITE" id="PS50884">
    <property type="entry name" value="ZF_DOF_2"/>
    <property type="match status" value="1"/>
</dbReference>
<keyword evidence="4 9" id="KW-0805">Transcription regulation</keyword>
<evidence type="ECO:0000256" key="8">
    <source>
        <dbReference type="PROSITE-ProRule" id="PRU00071"/>
    </source>
</evidence>
<dbReference type="InterPro" id="IPR045174">
    <property type="entry name" value="Dof"/>
</dbReference>
<keyword evidence="5 8" id="KW-0238">DNA-binding</keyword>
<evidence type="ECO:0000256" key="4">
    <source>
        <dbReference type="ARBA" id="ARBA00023015"/>
    </source>
</evidence>
<dbReference type="GO" id="GO:0003677">
    <property type="term" value="F:DNA binding"/>
    <property type="evidence" value="ECO:0007669"/>
    <property type="project" value="UniProtKB-UniRule"/>
</dbReference>
<evidence type="ECO:0000256" key="3">
    <source>
        <dbReference type="ARBA" id="ARBA00022833"/>
    </source>
</evidence>
<dbReference type="GO" id="GO:0003700">
    <property type="term" value="F:DNA-binding transcription factor activity"/>
    <property type="evidence" value="ECO:0007669"/>
    <property type="project" value="UniProtKB-UniRule"/>
</dbReference>
<evidence type="ECO:0000313" key="12">
    <source>
        <dbReference type="EMBL" id="KAK9716697.1"/>
    </source>
</evidence>
<comment type="function">
    <text evidence="9">Transcription factor that binds specifically to a 5'-AA[AG]G-3' consensus core sequence.</text>
</comment>
<evidence type="ECO:0000256" key="10">
    <source>
        <dbReference type="SAM" id="MobiDB-lite"/>
    </source>
</evidence>
<keyword evidence="6 9" id="KW-0804">Transcription</keyword>
<comment type="caution">
    <text evidence="12">The sequence shown here is derived from an EMBL/GenBank/DDBJ whole genome shotgun (WGS) entry which is preliminary data.</text>
</comment>
<dbReference type="Proteomes" id="UP001443914">
    <property type="component" value="Unassembled WGS sequence"/>
</dbReference>
<dbReference type="AlphaFoldDB" id="A0AAW1KEU8"/>
<evidence type="ECO:0000256" key="5">
    <source>
        <dbReference type="ARBA" id="ARBA00023125"/>
    </source>
</evidence>
<protein>
    <recommendedName>
        <fullName evidence="9">Dof zinc finger protein</fullName>
    </recommendedName>
</protein>
<keyword evidence="7 8" id="KW-0539">Nucleus</keyword>
<evidence type="ECO:0000313" key="13">
    <source>
        <dbReference type="Proteomes" id="UP001443914"/>
    </source>
</evidence>
<keyword evidence="13" id="KW-1185">Reference proteome</keyword>
<evidence type="ECO:0000256" key="7">
    <source>
        <dbReference type="ARBA" id="ARBA00023242"/>
    </source>
</evidence>
<dbReference type="PANTHER" id="PTHR31992">
    <property type="entry name" value="DOF ZINC FINGER PROTEIN DOF1.4-RELATED"/>
    <property type="match status" value="1"/>
</dbReference>
<evidence type="ECO:0000256" key="1">
    <source>
        <dbReference type="ARBA" id="ARBA00022723"/>
    </source>
</evidence>
<name>A0AAW1KEU8_SAPOF</name>
<evidence type="ECO:0000259" key="11">
    <source>
        <dbReference type="PROSITE" id="PS50884"/>
    </source>
</evidence>
<dbReference type="GO" id="GO:0005634">
    <property type="term" value="C:nucleus"/>
    <property type="evidence" value="ECO:0007669"/>
    <property type="project" value="UniProtKB-SubCell"/>
</dbReference>
<keyword evidence="1 9" id="KW-0479">Metal-binding</keyword>
<dbReference type="EMBL" id="JBDFQZ010000006">
    <property type="protein sequence ID" value="KAK9716697.1"/>
    <property type="molecule type" value="Genomic_DNA"/>
</dbReference>
<keyword evidence="3 9" id="KW-0862">Zinc</keyword>
<gene>
    <name evidence="12" type="ORF">RND81_06G251400</name>
</gene>
<feature type="region of interest" description="Disordered" evidence="10">
    <location>
        <begin position="145"/>
        <end position="164"/>
    </location>
</feature>
<dbReference type="PROSITE" id="PS01361">
    <property type="entry name" value="ZF_DOF_1"/>
    <property type="match status" value="1"/>
</dbReference>
<feature type="compositionally biased region" description="Low complexity" evidence="10">
    <location>
        <begin position="112"/>
        <end position="128"/>
    </location>
</feature>
<feature type="domain" description="Dof-type" evidence="11">
    <location>
        <begin position="57"/>
        <end position="111"/>
    </location>
</feature>
<feature type="compositionally biased region" description="Low complexity" evidence="10">
    <location>
        <begin position="285"/>
        <end position="303"/>
    </location>
</feature>